<dbReference type="OMA" id="NIGNEAM"/>
<feature type="domain" description="COI1 F-box" evidence="1">
    <location>
        <begin position="9"/>
        <end position="48"/>
    </location>
</feature>
<gene>
    <name evidence="3" type="ORF">TanjilG_06854</name>
</gene>
<accession>A0A1J7G682</accession>
<reference evidence="3 4" key="1">
    <citation type="journal article" date="2017" name="Plant Biotechnol. J.">
        <title>A comprehensive draft genome sequence for lupin (Lupinus angustifolius), an emerging health food: insights into plant-microbe interactions and legume evolution.</title>
        <authorList>
            <person name="Hane J.K."/>
            <person name="Ming Y."/>
            <person name="Kamphuis L.G."/>
            <person name="Nelson M.N."/>
            <person name="Garg G."/>
            <person name="Atkins C.A."/>
            <person name="Bayer P.E."/>
            <person name="Bravo A."/>
            <person name="Bringans S."/>
            <person name="Cannon S."/>
            <person name="Edwards D."/>
            <person name="Foley R."/>
            <person name="Gao L.L."/>
            <person name="Harrison M.J."/>
            <person name="Huang W."/>
            <person name="Hurgobin B."/>
            <person name="Li S."/>
            <person name="Liu C.W."/>
            <person name="McGrath A."/>
            <person name="Morahan G."/>
            <person name="Murray J."/>
            <person name="Weller J."/>
            <person name="Jian J."/>
            <person name="Singh K.B."/>
        </authorList>
    </citation>
    <scope>NUCLEOTIDE SEQUENCE [LARGE SCALE GENOMIC DNA]</scope>
    <source>
        <strain evidence="4">cv. Tanjil</strain>
        <tissue evidence="3">Whole plant</tissue>
    </source>
</reference>
<evidence type="ECO:0000259" key="1">
    <source>
        <dbReference type="Pfam" id="PF18511"/>
    </source>
</evidence>
<dbReference type="Gene3D" id="1.20.1280.50">
    <property type="match status" value="1"/>
</dbReference>
<dbReference type="Pfam" id="PF18511">
    <property type="entry name" value="F-box_5"/>
    <property type="match status" value="1"/>
</dbReference>
<feature type="domain" description="F-box/LRR-repeat protein 15-like leucin rich repeat" evidence="2">
    <location>
        <begin position="131"/>
        <end position="252"/>
    </location>
</feature>
<dbReference type="CDD" id="cd22159">
    <property type="entry name" value="F-box_AtTIR1-like"/>
    <property type="match status" value="1"/>
</dbReference>
<dbReference type="FunFam" id="1.20.1280.50:FF:000023">
    <property type="entry name" value="F-box/LRR-repeat protein 4"/>
    <property type="match status" value="1"/>
</dbReference>
<evidence type="ECO:0000313" key="3">
    <source>
        <dbReference type="EMBL" id="OIV95878.1"/>
    </source>
</evidence>
<dbReference type="PANTHER" id="PTHR13318">
    <property type="entry name" value="PARTNER OF PAIRED, ISOFORM B-RELATED"/>
    <property type="match status" value="1"/>
</dbReference>
<proteinExistence type="predicted"/>
<dbReference type="SMART" id="SM00367">
    <property type="entry name" value="LRR_CC"/>
    <property type="match status" value="6"/>
</dbReference>
<protein>
    <submittedName>
        <fullName evidence="3">Uncharacterized protein</fullName>
    </submittedName>
</protein>
<dbReference type="InterPro" id="IPR032675">
    <property type="entry name" value="LRR_dom_sf"/>
</dbReference>
<dbReference type="InterPro" id="IPR041567">
    <property type="entry name" value="COI1_F-box"/>
</dbReference>
<dbReference type="Gene3D" id="3.80.10.10">
    <property type="entry name" value="Ribonuclease Inhibitor"/>
    <property type="match status" value="1"/>
</dbReference>
<keyword evidence="4" id="KW-1185">Reference proteome</keyword>
<evidence type="ECO:0000259" key="2">
    <source>
        <dbReference type="Pfam" id="PF25372"/>
    </source>
</evidence>
<dbReference type="SUPFAM" id="SSF81383">
    <property type="entry name" value="F-box domain"/>
    <property type="match status" value="1"/>
</dbReference>
<dbReference type="SUPFAM" id="SSF52047">
    <property type="entry name" value="RNI-like"/>
    <property type="match status" value="1"/>
</dbReference>
<dbReference type="Pfam" id="PF25372">
    <property type="entry name" value="DUF7885"/>
    <property type="match status" value="1"/>
</dbReference>
<dbReference type="STRING" id="3871.A0A1J7G682"/>
<dbReference type="GO" id="GO:0031146">
    <property type="term" value="P:SCF-dependent proteasomal ubiquitin-dependent protein catabolic process"/>
    <property type="evidence" value="ECO:0007669"/>
    <property type="project" value="TreeGrafter"/>
</dbReference>
<dbReference type="Gramene" id="OIV95878">
    <property type="protein sequence ID" value="OIV95878"/>
    <property type="gene ID" value="TanjilG_06854"/>
</dbReference>
<dbReference type="EMBL" id="CM007376">
    <property type="protein sequence ID" value="OIV95878.1"/>
    <property type="molecule type" value="Genomic_DNA"/>
</dbReference>
<dbReference type="GO" id="GO:0019005">
    <property type="term" value="C:SCF ubiquitin ligase complex"/>
    <property type="evidence" value="ECO:0007669"/>
    <property type="project" value="TreeGrafter"/>
</dbReference>
<sequence>MRGHDRFNTSLPDDLIIEIFRRLDSKSKRDACSLVCHRWLRLHRLTRSSLKIGASGSPDRFLQILSTRFPNVTDIYVDERFAISPPPCIGRKRSRDNSKVSSEESCGSVGNVDSPYLSDAGLAVIGNGFPKLEKLNLIWCSNVTSDGLASLARKCTYLKSLDLQGCYVRDQGLAAVGQCCKQLEDLNLRFCEGLTDTGLIELAVGVGKSLKSLGVAACAKITDSSMEAVGSHCGSLENLSLDSEFIHNQGILAVAGGCPHLKVIKLQCINVNDDALKAVGANCLSLMSLALYGFQRFTDK</sequence>
<dbReference type="InterPro" id="IPR006553">
    <property type="entry name" value="Leu-rich_rpt_Cys-con_subtyp"/>
</dbReference>
<organism evidence="3 4">
    <name type="scientific">Lupinus angustifolius</name>
    <name type="common">Narrow-leaved blue lupine</name>
    <dbReference type="NCBI Taxonomy" id="3871"/>
    <lineage>
        <taxon>Eukaryota</taxon>
        <taxon>Viridiplantae</taxon>
        <taxon>Streptophyta</taxon>
        <taxon>Embryophyta</taxon>
        <taxon>Tracheophyta</taxon>
        <taxon>Spermatophyta</taxon>
        <taxon>Magnoliopsida</taxon>
        <taxon>eudicotyledons</taxon>
        <taxon>Gunneridae</taxon>
        <taxon>Pentapetalae</taxon>
        <taxon>rosids</taxon>
        <taxon>fabids</taxon>
        <taxon>Fabales</taxon>
        <taxon>Fabaceae</taxon>
        <taxon>Papilionoideae</taxon>
        <taxon>50 kb inversion clade</taxon>
        <taxon>genistoids sensu lato</taxon>
        <taxon>core genistoids</taxon>
        <taxon>Genisteae</taxon>
        <taxon>Lupinus</taxon>
    </lineage>
</organism>
<evidence type="ECO:0000313" key="4">
    <source>
        <dbReference type="Proteomes" id="UP000188354"/>
    </source>
</evidence>
<dbReference type="AlphaFoldDB" id="A0A1J7G682"/>
<name>A0A1J7G682_LUPAN</name>
<dbReference type="Proteomes" id="UP000188354">
    <property type="component" value="Chromosome LG16"/>
</dbReference>
<dbReference type="InterPro" id="IPR036047">
    <property type="entry name" value="F-box-like_dom_sf"/>
</dbReference>
<dbReference type="InterPro" id="IPR057207">
    <property type="entry name" value="FBXL15_LRR"/>
</dbReference>